<accession>A0A199UL96</accession>
<dbReference type="Pfam" id="PF14543">
    <property type="entry name" value="TAXi_N"/>
    <property type="match status" value="1"/>
</dbReference>
<keyword evidence="3 12" id="KW-0732">Signal</keyword>
<dbReference type="PROSITE" id="PS51767">
    <property type="entry name" value="PEPTIDASE_A1"/>
    <property type="match status" value="1"/>
</dbReference>
<name>A0A199UL96_ANACO</name>
<dbReference type="EMBL" id="LSRQ01006888">
    <property type="protein sequence ID" value="OAY65509.1"/>
    <property type="molecule type" value="Genomic_DNA"/>
</dbReference>
<dbReference type="GeneID" id="109722802"/>
<keyword evidence="6 10" id="KW-0378">Hydrolase</keyword>
<evidence type="ECO:0000256" key="11">
    <source>
        <dbReference type="SAM" id="MobiDB-lite"/>
    </source>
</evidence>
<evidence type="ECO:0000259" key="13">
    <source>
        <dbReference type="PROSITE" id="PS51767"/>
    </source>
</evidence>
<keyword evidence="4" id="KW-0677">Repeat</keyword>
<evidence type="ECO:0000313" key="16">
    <source>
        <dbReference type="Proteomes" id="UP000515123"/>
    </source>
</evidence>
<evidence type="ECO:0000256" key="5">
    <source>
        <dbReference type="ARBA" id="ARBA00022750"/>
    </source>
</evidence>
<dbReference type="Gene3D" id="2.40.70.10">
    <property type="entry name" value="Acid Proteases"/>
    <property type="match status" value="2"/>
</dbReference>
<evidence type="ECO:0000256" key="9">
    <source>
        <dbReference type="PIRSR" id="PIRSR601461-1"/>
    </source>
</evidence>
<feature type="signal peptide" evidence="12">
    <location>
        <begin position="1"/>
        <end position="29"/>
    </location>
</feature>
<keyword evidence="16" id="KW-1185">Reference proteome</keyword>
<dbReference type="InterPro" id="IPR032799">
    <property type="entry name" value="TAXi_C"/>
</dbReference>
<sequence length="463" mass="49451">MVGAKRGAALMVALLIAATILAATPPCSAAAPAKKKKTKAPTPQRESGARGGPSSAVFPLYGDVYPRGLFYVSINIGDPPKPYFLDVDTGSHLTWLQCDAPCVSCSPGPHPLYKPAKTKLVPCGDPLCAALQAAATVAGGGGCGGGSAEQCDYEIEYADHGSSLGVLVSDAFSLRLANTSLARPNLVFGCGYDQQSVSSNSPAPTDGVLGLGNGKTSLPTQLKEKGITRSVVGHCLSSNGGGFLFFGDDLVPYSHASWTPMSRSTYRKYYSPGSANLLYDARSLGVKQMEAVFDSGSSYTYFGLQPYQALISKLKNDLSKTPLKEATNDHTLPLCWKGAKPFKSVQDVKKYFKTLALSFVNTKKAVLEIPPENYLIINKYGNACLAILNGAEVGLKDLNVIGDISMQDLMVVYDNEKGQIGWIRADCDRLPNADDYRGFERGFCQPQFTDMGILTDFCPAYVH</sequence>
<dbReference type="GO" id="GO:0006508">
    <property type="term" value="P:proteolysis"/>
    <property type="evidence" value="ECO:0007669"/>
    <property type="project" value="UniProtKB-KW"/>
</dbReference>
<evidence type="ECO:0000256" key="2">
    <source>
        <dbReference type="ARBA" id="ARBA00022670"/>
    </source>
</evidence>
<evidence type="ECO:0000256" key="6">
    <source>
        <dbReference type="ARBA" id="ARBA00022801"/>
    </source>
</evidence>
<keyword evidence="5 10" id="KW-0064">Aspartyl protease</keyword>
<dbReference type="FunFam" id="2.40.70.10:FF:000015">
    <property type="entry name" value="Aspartyl protease family protein"/>
    <property type="match status" value="1"/>
</dbReference>
<proteinExistence type="inferred from homology"/>
<dbReference type="FunFam" id="2.40.70.10:FF:000027">
    <property type="entry name" value="Aspartic proteinase Asp1 isoform A"/>
    <property type="match status" value="1"/>
</dbReference>
<keyword evidence="2 10" id="KW-0645">Protease</keyword>
<dbReference type="PROSITE" id="PS00141">
    <property type="entry name" value="ASP_PROTEASE"/>
    <property type="match status" value="1"/>
</dbReference>
<evidence type="ECO:0000256" key="8">
    <source>
        <dbReference type="ARBA" id="ARBA00077656"/>
    </source>
</evidence>
<dbReference type="SUPFAM" id="SSF50630">
    <property type="entry name" value="Acid proteases"/>
    <property type="match status" value="1"/>
</dbReference>
<dbReference type="InterPro" id="IPR001461">
    <property type="entry name" value="Aspartic_peptidase_A1"/>
</dbReference>
<reference evidence="17" key="2">
    <citation type="submission" date="2025-04" db="UniProtKB">
        <authorList>
            <consortium name="RefSeq"/>
        </authorList>
    </citation>
    <scope>IDENTIFICATION</scope>
    <source>
        <tissue evidence="17">Leaf</tissue>
    </source>
</reference>
<dbReference type="RefSeq" id="XP_020106537.1">
    <property type="nucleotide sequence ID" value="XM_020250948.1"/>
</dbReference>
<dbReference type="Proteomes" id="UP000092600">
    <property type="component" value="Unassembled WGS sequence"/>
</dbReference>
<evidence type="ECO:0000313" key="14">
    <source>
        <dbReference type="EMBL" id="OAY65509.1"/>
    </source>
</evidence>
<dbReference type="OrthoDB" id="2747330at2759"/>
<protein>
    <recommendedName>
        <fullName evidence="7">Aspartic proteinase Asp1</fullName>
    </recommendedName>
    <alternativeName>
        <fullName evidence="8">Nucellin-like protein</fullName>
    </alternativeName>
</protein>
<evidence type="ECO:0000313" key="15">
    <source>
        <dbReference type="Proteomes" id="UP000092600"/>
    </source>
</evidence>
<organism evidence="14 15">
    <name type="scientific">Ananas comosus</name>
    <name type="common">Pineapple</name>
    <name type="synonym">Ananas ananas</name>
    <dbReference type="NCBI Taxonomy" id="4615"/>
    <lineage>
        <taxon>Eukaryota</taxon>
        <taxon>Viridiplantae</taxon>
        <taxon>Streptophyta</taxon>
        <taxon>Embryophyta</taxon>
        <taxon>Tracheophyta</taxon>
        <taxon>Spermatophyta</taxon>
        <taxon>Magnoliopsida</taxon>
        <taxon>Liliopsida</taxon>
        <taxon>Poales</taxon>
        <taxon>Bromeliaceae</taxon>
        <taxon>Bromelioideae</taxon>
        <taxon>Ananas</taxon>
    </lineage>
</organism>
<evidence type="ECO:0000256" key="1">
    <source>
        <dbReference type="ARBA" id="ARBA00007447"/>
    </source>
</evidence>
<evidence type="ECO:0000256" key="3">
    <source>
        <dbReference type="ARBA" id="ARBA00022729"/>
    </source>
</evidence>
<dbReference type="PRINTS" id="PR00792">
    <property type="entry name" value="PEPSIN"/>
</dbReference>
<dbReference type="PANTHER" id="PTHR13683:SF800">
    <property type="entry name" value="EUKARYOTIC ASPARTYL PROTEASE FAMILY PROTEIN"/>
    <property type="match status" value="1"/>
</dbReference>
<dbReference type="Pfam" id="PF14541">
    <property type="entry name" value="TAXi_C"/>
    <property type="match status" value="1"/>
</dbReference>
<dbReference type="GO" id="GO:0004190">
    <property type="term" value="F:aspartic-type endopeptidase activity"/>
    <property type="evidence" value="ECO:0007669"/>
    <property type="project" value="UniProtKB-KW"/>
</dbReference>
<feature type="domain" description="Peptidase A1" evidence="13">
    <location>
        <begin position="70"/>
        <end position="423"/>
    </location>
</feature>
<evidence type="ECO:0000256" key="4">
    <source>
        <dbReference type="ARBA" id="ARBA00022737"/>
    </source>
</evidence>
<evidence type="ECO:0000313" key="17">
    <source>
        <dbReference type="RefSeq" id="XP_020106537.1"/>
    </source>
</evidence>
<dbReference type="CDD" id="cd05475">
    <property type="entry name" value="nucellin_like"/>
    <property type="match status" value="1"/>
</dbReference>
<dbReference type="InterPro" id="IPR021109">
    <property type="entry name" value="Peptidase_aspartic_dom_sf"/>
</dbReference>
<dbReference type="InterPro" id="IPR033823">
    <property type="entry name" value="Nucellin"/>
</dbReference>
<feature type="active site" evidence="9">
    <location>
        <position position="294"/>
    </location>
</feature>
<dbReference type="AlphaFoldDB" id="A0A199UL96"/>
<dbReference type="InterPro" id="IPR032861">
    <property type="entry name" value="TAXi_N"/>
</dbReference>
<dbReference type="PANTHER" id="PTHR13683">
    <property type="entry name" value="ASPARTYL PROTEASES"/>
    <property type="match status" value="1"/>
</dbReference>
<feature type="chain" id="PRO_5044554473" description="Aspartic proteinase Asp1" evidence="12">
    <location>
        <begin position="30"/>
        <end position="463"/>
    </location>
</feature>
<comment type="similarity">
    <text evidence="1 10">Belongs to the peptidase A1 family.</text>
</comment>
<feature type="active site" evidence="9">
    <location>
        <position position="88"/>
    </location>
</feature>
<dbReference type="Proteomes" id="UP000515123">
    <property type="component" value="Linkage group 17"/>
</dbReference>
<dbReference type="InterPro" id="IPR001969">
    <property type="entry name" value="Aspartic_peptidase_AS"/>
</dbReference>
<reference evidence="14 15" key="1">
    <citation type="journal article" date="2016" name="DNA Res.">
        <title>The draft genome of MD-2 pineapple using hybrid error correction of long reads.</title>
        <authorList>
            <person name="Redwan R.M."/>
            <person name="Saidin A."/>
            <person name="Kumar S.V."/>
        </authorList>
    </citation>
    <scope>NUCLEOTIDE SEQUENCE [LARGE SCALE GENOMIC DNA]</scope>
    <source>
        <strain evidence="15">cv. MD2</strain>
        <tissue evidence="14">Leaf</tissue>
    </source>
</reference>
<evidence type="ECO:0000256" key="10">
    <source>
        <dbReference type="RuleBase" id="RU000454"/>
    </source>
</evidence>
<dbReference type="InterPro" id="IPR033121">
    <property type="entry name" value="PEPTIDASE_A1"/>
</dbReference>
<evidence type="ECO:0000256" key="7">
    <source>
        <dbReference type="ARBA" id="ARBA00068871"/>
    </source>
</evidence>
<feature type="region of interest" description="Disordered" evidence="11">
    <location>
        <begin position="32"/>
        <end position="54"/>
    </location>
</feature>
<evidence type="ECO:0000256" key="12">
    <source>
        <dbReference type="SAM" id="SignalP"/>
    </source>
</evidence>
<gene>
    <name evidence="17" type="primary">LOC109722802</name>
    <name evidence="14" type="ORF">ACMD2_03024</name>
</gene>